<comment type="caution">
    <text evidence="8">The sequence shown here is derived from an EMBL/GenBank/DDBJ whole genome shotgun (WGS) entry which is preliminary data.</text>
</comment>
<feature type="transmembrane region" description="Helical" evidence="6">
    <location>
        <begin position="553"/>
        <end position="572"/>
    </location>
</feature>
<feature type="transmembrane region" description="Helical" evidence="6">
    <location>
        <begin position="137"/>
        <end position="158"/>
    </location>
</feature>
<evidence type="ECO:0000313" key="9">
    <source>
        <dbReference type="Proteomes" id="UP001431776"/>
    </source>
</evidence>
<keyword evidence="4 6" id="KW-1133">Transmembrane helix</keyword>
<dbReference type="PANTHER" id="PTHR43478">
    <property type="entry name" value="NA+/H+ ANTIPORTER-RELATED"/>
    <property type="match status" value="1"/>
</dbReference>
<protein>
    <submittedName>
        <fullName evidence="8">Na+/H+ antiporter NhaC family protein</fullName>
    </submittedName>
</protein>
<keyword evidence="2" id="KW-1003">Cell membrane</keyword>
<dbReference type="EMBL" id="JASCXX010000002">
    <property type="protein sequence ID" value="MDI6447813.1"/>
    <property type="molecule type" value="Genomic_DNA"/>
</dbReference>
<keyword evidence="3 6" id="KW-0812">Transmembrane</keyword>
<evidence type="ECO:0000256" key="6">
    <source>
        <dbReference type="SAM" id="Phobius"/>
    </source>
</evidence>
<evidence type="ECO:0000259" key="7">
    <source>
        <dbReference type="Pfam" id="PF03553"/>
    </source>
</evidence>
<evidence type="ECO:0000256" key="2">
    <source>
        <dbReference type="ARBA" id="ARBA00022475"/>
    </source>
</evidence>
<gene>
    <name evidence="8" type="ORF">QJ522_02060</name>
</gene>
<evidence type="ECO:0000256" key="3">
    <source>
        <dbReference type="ARBA" id="ARBA00022692"/>
    </source>
</evidence>
<feature type="transmembrane region" description="Helical" evidence="6">
    <location>
        <begin position="207"/>
        <end position="230"/>
    </location>
</feature>
<evidence type="ECO:0000256" key="5">
    <source>
        <dbReference type="ARBA" id="ARBA00023136"/>
    </source>
</evidence>
<keyword evidence="9" id="KW-1185">Reference proteome</keyword>
<proteinExistence type="predicted"/>
<feature type="transmembrane region" description="Helical" evidence="6">
    <location>
        <begin position="28"/>
        <end position="48"/>
    </location>
</feature>
<keyword evidence="5 6" id="KW-0472">Membrane</keyword>
<dbReference type="GO" id="GO:0005886">
    <property type="term" value="C:plasma membrane"/>
    <property type="evidence" value="ECO:0007669"/>
    <property type="project" value="UniProtKB-SubCell"/>
</dbReference>
<feature type="transmembrane region" description="Helical" evidence="6">
    <location>
        <begin position="441"/>
        <end position="468"/>
    </location>
</feature>
<comment type="subcellular location">
    <subcellularLocation>
        <location evidence="1">Cell membrane</location>
        <topology evidence="1">Multi-pass membrane protein</topology>
    </subcellularLocation>
</comment>
<feature type="transmembrane region" description="Helical" evidence="6">
    <location>
        <begin position="250"/>
        <end position="274"/>
    </location>
</feature>
<dbReference type="RefSeq" id="WP_349243225.1">
    <property type="nucleotide sequence ID" value="NZ_JASCXX010000002.1"/>
</dbReference>
<dbReference type="InterPro" id="IPR018461">
    <property type="entry name" value="Na/H_Antiport_NhaC-like_C"/>
</dbReference>
<sequence length="580" mass="60958">MTRWGRRIAGDTTTNGQIRHEDALKADGTARIAVAVTVFAGVCALAAWSGRADNAETHAAWYSIAPPLLAIVLAFLTRHVMLSLGVAILVGGFLSAVPQAPASGHAWTQGVVATASYLTTTLSSGTNLLILSFIPPIFTLVEIVVASGGFAGIVVWLLRRVRSRQSAQLATATMGLLCFIDDYANAIIVGSMMQPITDRFRTSRAKLAFLVDATSAPVSGLAVVSTWIAYEVGLFADVSVHLGMGKTGYAMFFDALSYRFYCLLMLVFVFAHVLTGRDFGPMRTAERRMPAEGGVGTADTEQAVQPLVAGRALNALLPLGGLVAFHITGLWIDGAGPARLADGGSPLSWDYWREVISASEHSHFILMCAALFGMVLAALCGRLSGSLAPSALPGCVVRGVRRALLPSIVLVLAWSLKHCCQHLGTGDFLTGLLAGRIPPHWFAPLLFLVASLTSFATGTSWGTMAILIPTAIPIAFALDGNAYGLTTTISLGAILDGAIFGDHCSPISDTTIISSVASSCDLVEHVRTQLPYSLAVAAIALVVAYIPCSLGLASTWGLTLGAATVLLVLLIVGRRIHCAE</sequence>
<dbReference type="Proteomes" id="UP001431776">
    <property type="component" value="Unassembled WGS sequence"/>
</dbReference>
<evidence type="ECO:0000256" key="4">
    <source>
        <dbReference type="ARBA" id="ARBA00022989"/>
    </source>
</evidence>
<evidence type="ECO:0000256" key="1">
    <source>
        <dbReference type="ARBA" id="ARBA00004651"/>
    </source>
</evidence>
<feature type="transmembrane region" description="Helical" evidence="6">
    <location>
        <begin position="364"/>
        <end position="384"/>
    </location>
</feature>
<feature type="transmembrane region" description="Helical" evidence="6">
    <location>
        <begin position="530"/>
        <end position="547"/>
    </location>
</feature>
<dbReference type="PANTHER" id="PTHR43478:SF1">
    <property type="entry name" value="NA+_H+ ANTIPORTER NHAC-LIKE C-TERMINAL DOMAIN-CONTAINING PROTEIN"/>
    <property type="match status" value="1"/>
</dbReference>
<feature type="transmembrane region" description="Helical" evidence="6">
    <location>
        <begin position="68"/>
        <end position="94"/>
    </location>
</feature>
<evidence type="ECO:0000313" key="8">
    <source>
        <dbReference type="EMBL" id="MDI6447813.1"/>
    </source>
</evidence>
<reference evidence="8" key="1">
    <citation type="submission" date="2023-05" db="EMBL/GenBank/DDBJ databases">
        <title>Anaerotaeda fermentans gen. nov., sp. nov., a novel anaerobic planctomycete of the new family within the order Sedimentisphaerales isolated from Taman Peninsula, Russia.</title>
        <authorList>
            <person name="Khomyakova M.A."/>
            <person name="Merkel A.Y."/>
            <person name="Slobodkin A.I."/>
        </authorList>
    </citation>
    <scope>NUCLEOTIDE SEQUENCE</scope>
    <source>
        <strain evidence="8">M17dextr</strain>
    </source>
</reference>
<organism evidence="8 9">
    <name type="scientific">Anaerobaca lacustris</name>
    <dbReference type="NCBI Taxonomy" id="3044600"/>
    <lineage>
        <taxon>Bacteria</taxon>
        <taxon>Pseudomonadati</taxon>
        <taxon>Planctomycetota</taxon>
        <taxon>Phycisphaerae</taxon>
        <taxon>Sedimentisphaerales</taxon>
        <taxon>Anaerobacaceae</taxon>
        <taxon>Anaerobaca</taxon>
    </lineage>
</organism>
<dbReference type="AlphaFoldDB" id="A0AAW6TWL2"/>
<dbReference type="Pfam" id="PF03553">
    <property type="entry name" value="Na_H_antiporter"/>
    <property type="match status" value="1"/>
</dbReference>
<name>A0AAW6TWL2_9BACT</name>
<accession>A0AAW6TWL2</accession>
<feature type="domain" description="Na+/H+ antiporter NhaC-like C-terminal" evidence="7">
    <location>
        <begin position="224"/>
        <end position="542"/>
    </location>
</feature>